<feature type="chain" id="PRO_5001825814" description="Secreted protein" evidence="1">
    <location>
        <begin position="24"/>
        <end position="110"/>
    </location>
</feature>
<comment type="caution">
    <text evidence="2">The sequence shown here is derived from an EMBL/GenBank/DDBJ whole genome shotgun (WGS) entry which is preliminary data.</text>
</comment>
<proteinExistence type="predicted"/>
<protein>
    <recommendedName>
        <fullName evidence="4">Secreted protein</fullName>
    </recommendedName>
</protein>
<gene>
    <name evidence="2" type="ORF">JP75_12365</name>
</gene>
<evidence type="ECO:0000256" key="1">
    <source>
        <dbReference type="SAM" id="SignalP"/>
    </source>
</evidence>
<dbReference type="AlphaFoldDB" id="A0A087M1N3"/>
<dbReference type="RefSeq" id="WP_035083158.1">
    <property type="nucleotide sequence ID" value="NZ_JQGC01000010.1"/>
</dbReference>
<feature type="signal peptide" evidence="1">
    <location>
        <begin position="1"/>
        <end position="23"/>
    </location>
</feature>
<evidence type="ECO:0000313" key="3">
    <source>
        <dbReference type="Proteomes" id="UP000028981"/>
    </source>
</evidence>
<name>A0A087M1N3_9HYPH</name>
<dbReference type="EMBL" id="JQGC01000010">
    <property type="protein sequence ID" value="KFL30786.1"/>
    <property type="molecule type" value="Genomic_DNA"/>
</dbReference>
<sequence length="110" mass="11486">MKILAYLSVIISIATSSISAAHAGNYPTGECSLNGDSSILSLVVSNGDGNSYACTASCQYKITGQRPLQTFACNYALGAGAPEKTACDLKGGSPNYFSEIRPTKFVCQPH</sequence>
<dbReference type="Proteomes" id="UP000028981">
    <property type="component" value="Unassembled WGS sequence"/>
</dbReference>
<dbReference type="OrthoDB" id="7951153at2"/>
<keyword evidence="1" id="KW-0732">Signal</keyword>
<keyword evidence="3" id="KW-1185">Reference proteome</keyword>
<reference evidence="2 3" key="1">
    <citation type="submission" date="2014-08" db="EMBL/GenBank/DDBJ databases">
        <authorList>
            <person name="Hassan Y.I."/>
            <person name="Lepp D."/>
            <person name="Zhou T."/>
        </authorList>
    </citation>
    <scope>NUCLEOTIDE SEQUENCE [LARGE SCALE GENOMIC DNA]</scope>
    <source>
        <strain evidence="2 3">IFO13584</strain>
    </source>
</reference>
<evidence type="ECO:0008006" key="4">
    <source>
        <dbReference type="Google" id="ProtNLM"/>
    </source>
</evidence>
<evidence type="ECO:0000313" key="2">
    <source>
        <dbReference type="EMBL" id="KFL30786.1"/>
    </source>
</evidence>
<accession>A0A087M1N3</accession>
<organism evidence="2 3">
    <name type="scientific">Devosia riboflavina</name>
    <dbReference type="NCBI Taxonomy" id="46914"/>
    <lineage>
        <taxon>Bacteria</taxon>
        <taxon>Pseudomonadati</taxon>
        <taxon>Pseudomonadota</taxon>
        <taxon>Alphaproteobacteria</taxon>
        <taxon>Hyphomicrobiales</taxon>
        <taxon>Devosiaceae</taxon>
        <taxon>Devosia</taxon>
    </lineage>
</organism>